<protein>
    <submittedName>
        <fullName evidence="1">Uncharacterized protein</fullName>
    </submittedName>
</protein>
<sequence length="61" mass="6820">MPVRFFPVFRLSLSIFPKPACGNELPGLEAVDVGNQQNLVPHLPADRQRFEAGRRAADDEE</sequence>
<comment type="caution">
    <text evidence="1">The sequence shown here is derived from an EMBL/GenBank/DDBJ whole genome shotgun (WGS) entry which is preliminary data.</text>
</comment>
<accession>A0A501XS91</accession>
<reference evidence="1 2" key="1">
    <citation type="submission" date="2019-06" db="EMBL/GenBank/DDBJ databases">
        <authorList>
            <person name="Lee I."/>
            <person name="Jang G.I."/>
            <person name="Hwang C.Y."/>
        </authorList>
    </citation>
    <scope>NUCLEOTIDE SEQUENCE [LARGE SCALE GENOMIC DNA]</scope>
    <source>
        <strain evidence="1 2">PAMC 28131</strain>
    </source>
</reference>
<organism evidence="1 2">
    <name type="scientific">Sandaracinobacter neustonicus</name>
    <dbReference type="NCBI Taxonomy" id="1715348"/>
    <lineage>
        <taxon>Bacteria</taxon>
        <taxon>Pseudomonadati</taxon>
        <taxon>Pseudomonadota</taxon>
        <taxon>Alphaproteobacteria</taxon>
        <taxon>Sphingomonadales</taxon>
        <taxon>Sphingosinicellaceae</taxon>
        <taxon>Sandaracinobacter</taxon>
    </lineage>
</organism>
<name>A0A501XS91_9SPHN</name>
<dbReference type="EMBL" id="VFSU01000013">
    <property type="protein sequence ID" value="TPE63084.1"/>
    <property type="molecule type" value="Genomic_DNA"/>
</dbReference>
<dbReference type="Proteomes" id="UP000319897">
    <property type="component" value="Unassembled WGS sequence"/>
</dbReference>
<dbReference type="AlphaFoldDB" id="A0A501XS91"/>
<proteinExistence type="predicted"/>
<dbReference type="RefSeq" id="WP_140927213.1">
    <property type="nucleotide sequence ID" value="NZ_VFSU01000013.1"/>
</dbReference>
<keyword evidence="2" id="KW-1185">Reference proteome</keyword>
<gene>
    <name evidence="1" type="ORF">FJQ54_04355</name>
</gene>
<evidence type="ECO:0000313" key="1">
    <source>
        <dbReference type="EMBL" id="TPE63084.1"/>
    </source>
</evidence>
<evidence type="ECO:0000313" key="2">
    <source>
        <dbReference type="Proteomes" id="UP000319897"/>
    </source>
</evidence>